<evidence type="ECO:0000313" key="1">
    <source>
        <dbReference type="EMBL" id="CAA9283613.1"/>
    </source>
</evidence>
<gene>
    <name evidence="1" type="ORF">AVDCRST_MAG93-3368</name>
</gene>
<sequence length="64" mass="6748">LAVDAGPEATEGTSAEAYRLWYRLALPDGEPAWVRAAVPSDRDTGSDGRPSSVAFDFLPALVAD</sequence>
<proteinExistence type="predicted"/>
<feature type="non-terminal residue" evidence="1">
    <location>
        <position position="1"/>
    </location>
</feature>
<protein>
    <submittedName>
        <fullName evidence="1">Uncharacterized protein</fullName>
    </submittedName>
</protein>
<dbReference type="EMBL" id="CADCTR010001147">
    <property type="protein sequence ID" value="CAA9283613.1"/>
    <property type="molecule type" value="Genomic_DNA"/>
</dbReference>
<name>A0A6J4JP53_9CHLR</name>
<organism evidence="1">
    <name type="scientific">uncultured Chloroflexia bacterium</name>
    <dbReference type="NCBI Taxonomy" id="1672391"/>
    <lineage>
        <taxon>Bacteria</taxon>
        <taxon>Bacillati</taxon>
        <taxon>Chloroflexota</taxon>
        <taxon>Chloroflexia</taxon>
        <taxon>environmental samples</taxon>
    </lineage>
</organism>
<dbReference type="AlphaFoldDB" id="A0A6J4JP53"/>
<reference evidence="1" key="1">
    <citation type="submission" date="2020-02" db="EMBL/GenBank/DDBJ databases">
        <authorList>
            <person name="Meier V. D."/>
        </authorList>
    </citation>
    <scope>NUCLEOTIDE SEQUENCE</scope>
    <source>
        <strain evidence="1">AVDCRST_MAG93</strain>
    </source>
</reference>
<accession>A0A6J4JP53</accession>